<dbReference type="HOGENOM" id="CLU_1133890_0_0_1"/>
<dbReference type="KEGG" id="pbn:PADG_04463"/>
<gene>
    <name evidence="1" type="ORF">PADG_04463</name>
</gene>
<proteinExistence type="predicted"/>
<keyword evidence="2" id="KW-1185">Reference proteome</keyword>
<dbReference type="Proteomes" id="UP000001628">
    <property type="component" value="Unassembled WGS sequence"/>
</dbReference>
<protein>
    <submittedName>
        <fullName evidence="1">Uncharacterized protein</fullName>
    </submittedName>
</protein>
<dbReference type="RefSeq" id="XP_010760001.1">
    <property type="nucleotide sequence ID" value="XM_010761699.1"/>
</dbReference>
<name>C1GBU1_PARBD</name>
<dbReference type="VEuPathDB" id="FungiDB:PADG_04463"/>
<dbReference type="eggNOG" id="ENOG502RMR3">
    <property type="taxonomic scope" value="Eukaryota"/>
</dbReference>
<evidence type="ECO:0000313" key="2">
    <source>
        <dbReference type="Proteomes" id="UP000001628"/>
    </source>
</evidence>
<dbReference type="GeneID" id="22583582"/>
<evidence type="ECO:0000313" key="1">
    <source>
        <dbReference type="EMBL" id="EEH48384.2"/>
    </source>
</evidence>
<organism evidence="1 2">
    <name type="scientific">Paracoccidioides brasiliensis (strain Pb18)</name>
    <dbReference type="NCBI Taxonomy" id="502780"/>
    <lineage>
        <taxon>Eukaryota</taxon>
        <taxon>Fungi</taxon>
        <taxon>Dikarya</taxon>
        <taxon>Ascomycota</taxon>
        <taxon>Pezizomycotina</taxon>
        <taxon>Eurotiomycetes</taxon>
        <taxon>Eurotiomycetidae</taxon>
        <taxon>Onygenales</taxon>
        <taxon>Ajellomycetaceae</taxon>
        <taxon>Paracoccidioides</taxon>
    </lineage>
</organism>
<dbReference type="AlphaFoldDB" id="C1GBU1"/>
<dbReference type="EMBL" id="KN275961">
    <property type="protein sequence ID" value="EEH48384.2"/>
    <property type="molecule type" value="Genomic_DNA"/>
</dbReference>
<reference evidence="1 2" key="1">
    <citation type="journal article" date="2011" name="PLoS Genet.">
        <title>Comparative genomic analysis of human fungal pathogens causing paracoccidioidomycosis.</title>
        <authorList>
            <person name="Desjardins C.A."/>
            <person name="Champion M.D."/>
            <person name="Holder J.W."/>
            <person name="Muszewska A."/>
            <person name="Goldberg J."/>
            <person name="Bailao A.M."/>
            <person name="Brigido M.M."/>
            <person name="Ferreira M.E."/>
            <person name="Garcia A.M."/>
            <person name="Grynberg M."/>
            <person name="Gujja S."/>
            <person name="Heiman D.I."/>
            <person name="Henn M.R."/>
            <person name="Kodira C.D."/>
            <person name="Leon-Narvaez H."/>
            <person name="Longo L.V."/>
            <person name="Ma L.J."/>
            <person name="Malavazi I."/>
            <person name="Matsuo A.L."/>
            <person name="Morais F.V."/>
            <person name="Pereira M."/>
            <person name="Rodriguez-Brito S."/>
            <person name="Sakthikumar S."/>
            <person name="Salem-Izacc S.M."/>
            <person name="Sykes S.M."/>
            <person name="Teixeira M.M."/>
            <person name="Vallejo M.C."/>
            <person name="Walter M.E."/>
            <person name="Yandava C."/>
            <person name="Young S."/>
            <person name="Zeng Q."/>
            <person name="Zucker J."/>
            <person name="Felipe M.S."/>
            <person name="Goldman G.H."/>
            <person name="Haas B.J."/>
            <person name="McEwen J.G."/>
            <person name="Nino-Vega G."/>
            <person name="Puccia R."/>
            <person name="San-Blas G."/>
            <person name="Soares C.M."/>
            <person name="Birren B.W."/>
            <person name="Cuomo C.A."/>
        </authorList>
    </citation>
    <scope>NUCLEOTIDE SEQUENCE [LARGE SCALE GENOMIC DNA]</scope>
    <source>
        <strain evidence="1 2">Pb18</strain>
    </source>
</reference>
<sequence>MEVNITFLHIQYCGMKKQRPHECSHKGQVYRNAEIITVIMDVPWVLNVSKGRVVYIKVFRSIISYNFQRAPRFQGLHISIRTGVKSTATADWLITGRISENADHPVLRSHEYSTRETLTRVFPLRDFETFCAKGSLTQFRSRISKFFGTPSQLASLERVNPSSVVEEPDYDRIGGFIPSLQAIAFHHKQYGFFNSRDGEFEQNDFPVSVGSSRANRLSTWCYSTTSRGYPDNTRLRNTKSPHQDN</sequence>
<accession>C1GBU1</accession>
<dbReference type="InParanoid" id="C1GBU1"/>